<dbReference type="Gene3D" id="1.20.120.1780">
    <property type="entry name" value="UbiA prenyltransferase"/>
    <property type="match status" value="1"/>
</dbReference>
<keyword evidence="5 12" id="KW-0812">Transmembrane</keyword>
<comment type="similarity">
    <text evidence="12">Belongs to the UbiA prenyltransferase family. DGGGP synthase subfamily.</text>
</comment>
<keyword evidence="9 12" id="KW-0472">Membrane</keyword>
<keyword evidence="11 12" id="KW-1208">Phospholipid metabolism</keyword>
<evidence type="ECO:0000313" key="13">
    <source>
        <dbReference type="EMBL" id="MDK6028290.1"/>
    </source>
</evidence>
<dbReference type="InterPro" id="IPR044878">
    <property type="entry name" value="UbiA_sf"/>
</dbReference>
<feature type="transmembrane region" description="Helical" evidence="12">
    <location>
        <begin position="226"/>
        <end position="246"/>
    </location>
</feature>
<dbReference type="PANTHER" id="PTHR42723">
    <property type="entry name" value="CHLOROPHYLL SYNTHASE"/>
    <property type="match status" value="1"/>
</dbReference>
<feature type="transmembrane region" description="Helical" evidence="12">
    <location>
        <begin position="128"/>
        <end position="149"/>
    </location>
</feature>
<evidence type="ECO:0000313" key="14">
    <source>
        <dbReference type="Proteomes" id="UP001529235"/>
    </source>
</evidence>
<feature type="transmembrane region" description="Helical" evidence="12">
    <location>
        <begin position="105"/>
        <end position="121"/>
    </location>
</feature>
<keyword evidence="4 12" id="KW-0808">Transferase</keyword>
<protein>
    <recommendedName>
        <fullName evidence="12">Digeranylgeranylglyceryl phosphate synthase</fullName>
        <shortName evidence="12">DGGGP synthase</shortName>
        <shortName evidence="12">DGGGPS</shortName>
        <ecNumber evidence="12">2.5.1.42</ecNumber>
    </recommendedName>
    <alternativeName>
        <fullName evidence="12">(S)-2,3-di-O-geranylgeranylglyceryl phosphate synthase</fullName>
    </alternativeName>
    <alternativeName>
        <fullName evidence="12">Geranylgeranylglycerol-phosphate geranylgeranyltransferase</fullName>
    </alternativeName>
</protein>
<dbReference type="EMBL" id="JASNVW010000001">
    <property type="protein sequence ID" value="MDK6028290.1"/>
    <property type="molecule type" value="Genomic_DNA"/>
</dbReference>
<comment type="caution">
    <text evidence="13">The sequence shown here is derived from an EMBL/GenBank/DDBJ whole genome shotgun (WGS) entry which is preliminary data.</text>
</comment>
<evidence type="ECO:0000256" key="4">
    <source>
        <dbReference type="ARBA" id="ARBA00022679"/>
    </source>
</evidence>
<feature type="transmembrane region" description="Helical" evidence="12">
    <location>
        <begin position="12"/>
        <end position="31"/>
    </location>
</feature>
<dbReference type="InterPro" id="IPR000537">
    <property type="entry name" value="UbiA_prenyltransferase"/>
</dbReference>
<keyword evidence="7 12" id="KW-1133">Transmembrane helix</keyword>
<feature type="transmembrane region" description="Helical" evidence="12">
    <location>
        <begin position="258"/>
        <end position="275"/>
    </location>
</feature>
<dbReference type="Pfam" id="PF01040">
    <property type="entry name" value="UbiA"/>
    <property type="match status" value="1"/>
</dbReference>
<feature type="transmembrane region" description="Helical" evidence="12">
    <location>
        <begin position="195"/>
        <end position="220"/>
    </location>
</feature>
<evidence type="ECO:0000256" key="1">
    <source>
        <dbReference type="ARBA" id="ARBA00004651"/>
    </source>
</evidence>
<comment type="cofactor">
    <cofactor evidence="12">
        <name>Mg(2+)</name>
        <dbReference type="ChEBI" id="CHEBI:18420"/>
    </cofactor>
</comment>
<evidence type="ECO:0000256" key="11">
    <source>
        <dbReference type="ARBA" id="ARBA00023264"/>
    </source>
</evidence>
<dbReference type="GO" id="GO:0046474">
    <property type="term" value="P:glycerophospholipid biosynthetic process"/>
    <property type="evidence" value="ECO:0007669"/>
    <property type="project" value="UniProtKB-UniRule"/>
</dbReference>
<evidence type="ECO:0000256" key="2">
    <source>
        <dbReference type="ARBA" id="ARBA00022475"/>
    </source>
</evidence>
<keyword evidence="2 12" id="KW-1003">Cell membrane</keyword>
<dbReference type="AlphaFoldDB" id="A0ABD4Z5V8"/>
<dbReference type="InterPro" id="IPR050475">
    <property type="entry name" value="Prenyltransferase_related"/>
</dbReference>
<dbReference type="RefSeq" id="WP_285273257.1">
    <property type="nucleotide sequence ID" value="NZ_JASNVW010000001.1"/>
</dbReference>
<evidence type="ECO:0000256" key="10">
    <source>
        <dbReference type="ARBA" id="ARBA00023209"/>
    </source>
</evidence>
<keyword evidence="14" id="KW-1185">Reference proteome</keyword>
<evidence type="ECO:0000256" key="3">
    <source>
        <dbReference type="ARBA" id="ARBA00022516"/>
    </source>
</evidence>
<dbReference type="InterPro" id="IPR023547">
    <property type="entry name" value="DGGGP_synth"/>
</dbReference>
<dbReference type="GO" id="GO:0000287">
    <property type="term" value="F:magnesium ion binding"/>
    <property type="evidence" value="ECO:0007669"/>
    <property type="project" value="UniProtKB-UniRule"/>
</dbReference>
<accession>A0ABD4Z5V8</accession>
<keyword evidence="6 12" id="KW-0460">Magnesium</keyword>
<dbReference type="PANTHER" id="PTHR42723:SF1">
    <property type="entry name" value="CHLOROPHYLL SYNTHASE, CHLOROPLASTIC"/>
    <property type="match status" value="1"/>
</dbReference>
<reference evidence="13 14" key="1">
    <citation type="submission" date="2023-05" db="EMBL/GenBank/DDBJ databases">
        <title>A new hyperthermophilic archaea 'Ignisphaera cupida' sp. nov. and description of the family 'Ignisphaeraceae' fam. nov.</title>
        <authorList>
            <person name="Podosokorskaya O.A."/>
            <person name="Elcheninov A.G."/>
            <person name="Klukina A."/>
            <person name="Merkel A.Y."/>
        </authorList>
    </citation>
    <scope>NUCLEOTIDE SEQUENCE [LARGE SCALE GENOMIC DNA]</scope>
    <source>
        <strain evidence="13 14">4213-co</strain>
    </source>
</reference>
<evidence type="ECO:0000256" key="5">
    <source>
        <dbReference type="ARBA" id="ARBA00022692"/>
    </source>
</evidence>
<dbReference type="Proteomes" id="UP001529235">
    <property type="component" value="Unassembled WGS sequence"/>
</dbReference>
<dbReference type="EC" id="2.5.1.42" evidence="12"/>
<dbReference type="HAMAP" id="MF_01286">
    <property type="entry name" value="DGGGP_synth"/>
    <property type="match status" value="1"/>
</dbReference>
<sequence length="277" mass="30687">MFIKRIRAWLNIIRIGNSIALGAAAIVGYVVGGGTSIFNMIKVFLTAFFIGGGGNIVNDYFDRDIDAVNKPWRPIPMGLIKPEKAYIASLLFFFIGFLISVLSSYIGSVIALFAIFLVYMYSYRLKRILLIGNFVIAFLTALSIVYGSLFSSCNIHAILTATYAFLFNLGREFLKGIEDVEGDKKFNVKTLATEYGASTAFRASLAVYTILLTLSILPVLYLQYSLTYMIFALVVDVVIIYALMNAKSLEPSKALKSTRFLKIAAFAGLLAFLFHNI</sequence>
<dbReference type="GO" id="GO:0005886">
    <property type="term" value="C:plasma membrane"/>
    <property type="evidence" value="ECO:0007669"/>
    <property type="project" value="UniProtKB-SubCell"/>
</dbReference>
<organism evidence="13 14">
    <name type="scientific">Ignisphaera cupida</name>
    <dbReference type="NCBI Taxonomy" id="3050454"/>
    <lineage>
        <taxon>Archaea</taxon>
        <taxon>Thermoproteota</taxon>
        <taxon>Thermoprotei</taxon>
        <taxon>Desulfurococcales</taxon>
        <taxon>Desulfurococcaceae</taxon>
        <taxon>Ignisphaera</taxon>
    </lineage>
</organism>
<keyword evidence="10 12" id="KW-0594">Phospholipid biosynthesis</keyword>
<keyword evidence="3 12" id="KW-0444">Lipid biosynthesis</keyword>
<dbReference type="CDD" id="cd13961">
    <property type="entry name" value="PT_UbiA_DGGGPS"/>
    <property type="match status" value="1"/>
</dbReference>
<evidence type="ECO:0000256" key="6">
    <source>
        <dbReference type="ARBA" id="ARBA00022842"/>
    </source>
</evidence>
<evidence type="ECO:0000256" key="7">
    <source>
        <dbReference type="ARBA" id="ARBA00022989"/>
    </source>
</evidence>
<evidence type="ECO:0000256" key="12">
    <source>
        <dbReference type="HAMAP-Rule" id="MF_01286"/>
    </source>
</evidence>
<keyword evidence="8 12" id="KW-0443">Lipid metabolism</keyword>
<comment type="function">
    <text evidence="12">Prenyltransferase that catalyzes the transfer of the geranylgeranyl moiety of geranylgeranyl diphosphate (GGPP) to the C2 hydroxyl of (S)-3-O-geranylgeranylglyceryl phosphate (GGGP). This reaction is the second ether-bond-formation step in the biosynthesis of archaeal membrane lipids.</text>
</comment>
<proteinExistence type="inferred from homology"/>
<dbReference type="Gene3D" id="1.10.357.140">
    <property type="entry name" value="UbiA prenyltransferase"/>
    <property type="match status" value="1"/>
</dbReference>
<evidence type="ECO:0000256" key="9">
    <source>
        <dbReference type="ARBA" id="ARBA00023136"/>
    </source>
</evidence>
<evidence type="ECO:0000256" key="8">
    <source>
        <dbReference type="ARBA" id="ARBA00023098"/>
    </source>
</evidence>
<comment type="pathway">
    <text evidence="12">Membrane lipid metabolism; glycerophospholipid metabolism.</text>
</comment>
<dbReference type="GO" id="GO:0047295">
    <property type="term" value="F:geranylgeranylglycerol-phosphate geranylgeranyltransferase activity"/>
    <property type="evidence" value="ECO:0007669"/>
    <property type="project" value="UniProtKB-UniRule"/>
</dbReference>
<gene>
    <name evidence="13" type="ORF">QPL79_02790</name>
</gene>
<name>A0ABD4Z5V8_9CREN</name>
<comment type="subcellular location">
    <subcellularLocation>
        <location evidence="1 12">Cell membrane</location>
        <topology evidence="1 12">Multi-pass membrane protein</topology>
    </subcellularLocation>
</comment>
<comment type="catalytic activity">
    <reaction evidence="12">
        <text>sn-3-O-(geranylgeranyl)glycerol 1-phosphate + (2E,6E,10E)-geranylgeranyl diphosphate = 2,3-bis-O-(geranylgeranyl)-sn-glycerol 1-phosphate + diphosphate</text>
        <dbReference type="Rhea" id="RHEA:18109"/>
        <dbReference type="ChEBI" id="CHEBI:33019"/>
        <dbReference type="ChEBI" id="CHEBI:57677"/>
        <dbReference type="ChEBI" id="CHEBI:58756"/>
        <dbReference type="ChEBI" id="CHEBI:58837"/>
        <dbReference type="EC" id="2.5.1.42"/>
    </reaction>
</comment>